<name>A0ABD3LJG8_EUCGL</name>
<feature type="region of interest" description="Disordered" evidence="1">
    <location>
        <begin position="26"/>
        <end position="50"/>
    </location>
</feature>
<feature type="signal peptide" evidence="2">
    <location>
        <begin position="1"/>
        <end position="27"/>
    </location>
</feature>
<dbReference type="EMBL" id="JBJKBG010000002">
    <property type="protein sequence ID" value="KAL3748470.1"/>
    <property type="molecule type" value="Genomic_DNA"/>
</dbReference>
<dbReference type="PANTHER" id="PTHR36726:SF5">
    <property type="entry name" value="CLAVATA3_ESR (CLE) GENE FAMILY MEMBER MTCLE11"/>
    <property type="match status" value="1"/>
</dbReference>
<comment type="caution">
    <text evidence="3">The sequence shown here is derived from an EMBL/GenBank/DDBJ whole genome shotgun (WGS) entry which is preliminary data.</text>
</comment>
<feature type="region of interest" description="Disordered" evidence="1">
    <location>
        <begin position="62"/>
        <end position="98"/>
    </location>
</feature>
<evidence type="ECO:0000256" key="2">
    <source>
        <dbReference type="SAM" id="SignalP"/>
    </source>
</evidence>
<dbReference type="InterPro" id="IPR038821">
    <property type="entry name" value="CLE45-like"/>
</dbReference>
<dbReference type="PANTHER" id="PTHR36726">
    <property type="entry name" value="CLAVATA3/ESR (CLE)-RELATED PROTEIN 45"/>
    <property type="match status" value="1"/>
</dbReference>
<proteinExistence type="predicted"/>
<evidence type="ECO:0000256" key="1">
    <source>
        <dbReference type="SAM" id="MobiDB-lite"/>
    </source>
</evidence>
<evidence type="ECO:0000313" key="4">
    <source>
        <dbReference type="Proteomes" id="UP001634007"/>
    </source>
</evidence>
<protein>
    <submittedName>
        <fullName evidence="3">Uncharacterized protein</fullName>
    </submittedName>
</protein>
<reference evidence="3 4" key="1">
    <citation type="submission" date="2024-11" db="EMBL/GenBank/DDBJ databases">
        <title>Chromosome-level genome assembly of Eucalyptus globulus Labill. provides insights into its genome evolution.</title>
        <authorList>
            <person name="Li X."/>
        </authorList>
    </citation>
    <scope>NUCLEOTIDE SEQUENCE [LARGE SCALE GENOMIC DNA]</scope>
    <source>
        <strain evidence="3">CL2024</strain>
        <tissue evidence="3">Fresh tender leaves</tissue>
    </source>
</reference>
<feature type="chain" id="PRO_5044830350" evidence="2">
    <location>
        <begin position="28"/>
        <end position="98"/>
    </location>
</feature>
<accession>A0ABD3LJG8</accession>
<dbReference type="AlphaFoldDB" id="A0ABD3LJG8"/>
<keyword evidence="2" id="KW-0732">Signal</keyword>
<sequence>MGLGSSKVAIVLICFGVLALLAHNASATRRMGPRPRLEREQSTFHDGLPNLTRNLSITEHLQEQTAAPAPSTAFDPSQANKRGIPGGSDPIHNRYGHS</sequence>
<keyword evidence="4" id="KW-1185">Reference proteome</keyword>
<organism evidence="3 4">
    <name type="scientific">Eucalyptus globulus</name>
    <name type="common">Tasmanian blue gum</name>
    <dbReference type="NCBI Taxonomy" id="34317"/>
    <lineage>
        <taxon>Eukaryota</taxon>
        <taxon>Viridiplantae</taxon>
        <taxon>Streptophyta</taxon>
        <taxon>Embryophyta</taxon>
        <taxon>Tracheophyta</taxon>
        <taxon>Spermatophyta</taxon>
        <taxon>Magnoliopsida</taxon>
        <taxon>eudicotyledons</taxon>
        <taxon>Gunneridae</taxon>
        <taxon>Pentapetalae</taxon>
        <taxon>rosids</taxon>
        <taxon>malvids</taxon>
        <taxon>Myrtales</taxon>
        <taxon>Myrtaceae</taxon>
        <taxon>Myrtoideae</taxon>
        <taxon>Eucalypteae</taxon>
        <taxon>Eucalyptus</taxon>
    </lineage>
</organism>
<dbReference type="Proteomes" id="UP001634007">
    <property type="component" value="Unassembled WGS sequence"/>
</dbReference>
<gene>
    <name evidence="3" type="ORF">ACJRO7_009675</name>
</gene>
<evidence type="ECO:0000313" key="3">
    <source>
        <dbReference type="EMBL" id="KAL3748470.1"/>
    </source>
</evidence>